<evidence type="ECO:0000256" key="1">
    <source>
        <dbReference type="ARBA" id="ARBA00001974"/>
    </source>
</evidence>
<keyword evidence="9" id="KW-0496">Mitochondrion</keyword>
<dbReference type="InterPro" id="IPR008333">
    <property type="entry name" value="Cbr1-like_FAD-bd_dom"/>
</dbReference>
<dbReference type="InterPro" id="IPR001709">
    <property type="entry name" value="Flavoprot_Pyr_Nucl_cyt_Rdtase"/>
</dbReference>
<dbReference type="SUPFAM" id="SSF52343">
    <property type="entry name" value="Ferredoxin reductase-like, C-terminal NADP-linked domain"/>
    <property type="match status" value="1"/>
</dbReference>
<evidence type="ECO:0000256" key="5">
    <source>
        <dbReference type="ARBA" id="ARBA00022787"/>
    </source>
</evidence>
<evidence type="ECO:0000313" key="14">
    <source>
        <dbReference type="EMBL" id="KAF9959429.1"/>
    </source>
</evidence>
<evidence type="ECO:0000256" key="3">
    <source>
        <dbReference type="ARBA" id="ARBA00006105"/>
    </source>
</evidence>
<dbReference type="InterPro" id="IPR001834">
    <property type="entry name" value="CBR-like"/>
</dbReference>
<organism evidence="14 15">
    <name type="scientific">Mortierella alpina</name>
    <name type="common">Oleaginous fungus</name>
    <name type="synonym">Mortierella renispora</name>
    <dbReference type="NCBI Taxonomy" id="64518"/>
    <lineage>
        <taxon>Eukaryota</taxon>
        <taxon>Fungi</taxon>
        <taxon>Fungi incertae sedis</taxon>
        <taxon>Mucoromycota</taxon>
        <taxon>Mortierellomycotina</taxon>
        <taxon>Mortierellomycetes</taxon>
        <taxon>Mortierellales</taxon>
        <taxon>Mortierellaceae</taxon>
        <taxon>Mortierella</taxon>
    </lineage>
</organism>
<keyword evidence="5" id="KW-0472">Membrane</keyword>
<dbReference type="Gene3D" id="3.40.50.80">
    <property type="entry name" value="Nucleotide-binding domain of ferredoxin-NADP reductase (FNR) module"/>
    <property type="match status" value="1"/>
</dbReference>
<dbReference type="FunFam" id="3.40.50.80:FF:000009">
    <property type="entry name" value="NADH-cytochrome b5 reductase"/>
    <property type="match status" value="1"/>
</dbReference>
<comment type="similarity">
    <text evidence="3 12">Belongs to the flavoprotein pyridine nucleotide cytochrome reductase family.</text>
</comment>
<dbReference type="PANTHER" id="PTHR19370:SF171">
    <property type="entry name" value="NADH-CYTOCHROME B5 REDUCTASE 2"/>
    <property type="match status" value="1"/>
</dbReference>
<dbReference type="InterPro" id="IPR039261">
    <property type="entry name" value="FNR_nucleotide-bd"/>
</dbReference>
<dbReference type="PRINTS" id="PR00371">
    <property type="entry name" value="FPNCR"/>
</dbReference>
<dbReference type="InterPro" id="IPR001433">
    <property type="entry name" value="OxRdtase_FAD/NAD-bd"/>
</dbReference>
<keyword evidence="4 11" id="KW-0285">Flavoprotein</keyword>
<feature type="binding site" evidence="11">
    <location>
        <position position="157"/>
    </location>
    <ligand>
        <name>FAD</name>
        <dbReference type="ChEBI" id="CHEBI:57692"/>
    </ligand>
</feature>
<dbReference type="EMBL" id="JAAAHY010000671">
    <property type="protein sequence ID" value="KAF9959429.1"/>
    <property type="molecule type" value="Genomic_DNA"/>
</dbReference>
<dbReference type="GO" id="GO:0005741">
    <property type="term" value="C:mitochondrial outer membrane"/>
    <property type="evidence" value="ECO:0007669"/>
    <property type="project" value="UniProtKB-SubCell"/>
</dbReference>
<evidence type="ECO:0000256" key="11">
    <source>
        <dbReference type="PIRSR" id="PIRSR601834-1"/>
    </source>
</evidence>
<dbReference type="Proteomes" id="UP000738359">
    <property type="component" value="Unassembled WGS sequence"/>
</dbReference>
<evidence type="ECO:0000256" key="9">
    <source>
        <dbReference type="ARBA" id="ARBA00023128"/>
    </source>
</evidence>
<dbReference type="AlphaFoldDB" id="A0A9P6J2N7"/>
<name>A0A9P6J2N7_MORAP</name>
<dbReference type="PRINTS" id="PR00410">
    <property type="entry name" value="PHEHYDRXLASE"/>
</dbReference>
<keyword evidence="6 11" id="KW-0274">FAD</keyword>
<feature type="domain" description="FAD-binding FR-type" evidence="13">
    <location>
        <begin position="88"/>
        <end position="191"/>
    </location>
</feature>
<gene>
    <name evidence="14" type="primary">MCR1_2</name>
    <name evidence="14" type="ORF">BGZ70_008852</name>
</gene>
<dbReference type="SUPFAM" id="SSF63380">
    <property type="entry name" value="Riboflavin synthase domain-like"/>
    <property type="match status" value="1"/>
</dbReference>
<dbReference type="Pfam" id="PF00970">
    <property type="entry name" value="FAD_binding_6"/>
    <property type="match status" value="1"/>
</dbReference>
<dbReference type="InterPro" id="IPR017938">
    <property type="entry name" value="Riboflavin_synthase-like_b-brl"/>
</dbReference>
<sequence>MLRLINPIKTTVRVLSEAAPRHAYSTSAKTSGGTSKLLTVGLPFGVAAAAAYAYYGDKLGGAPAAAVNVEPAPAAAPKTPIAAALDPNAFVDFKLKNVQKLTSNTSRFTFELEEGQNLGLHIASCVVTKFVKEDGKPVIRPYTPTSDADRTGSFDFVIKRYEGGPMSTHFHNMKPGDAIAVKGPISKYPIKANQHESVTMIAGGSGITPMIQIMSGLLKDKDDKTKINLIFANVTPEDIILKDEIDGFAKAHPDRFKVTYVVDKPVEGWNGPTGYVTAELIKKHVPEIGTGNTKVFVCGPPPMMKSVSGPKGPNFTQGDVDGALKELGLTNEHVFKF</sequence>
<keyword evidence="5" id="KW-1000">Mitochondrion outer membrane</keyword>
<keyword evidence="8 12" id="KW-0520">NAD</keyword>
<feature type="binding site" evidence="11">
    <location>
        <position position="167"/>
    </location>
    <ligand>
        <name>FAD</name>
        <dbReference type="ChEBI" id="CHEBI:57692"/>
    </ligand>
</feature>
<evidence type="ECO:0000256" key="2">
    <source>
        <dbReference type="ARBA" id="ARBA00004572"/>
    </source>
</evidence>
<accession>A0A9P6J2N7</accession>
<feature type="binding site" evidence="11">
    <location>
        <position position="142"/>
    </location>
    <ligand>
        <name>FAD</name>
        <dbReference type="ChEBI" id="CHEBI:57692"/>
    </ligand>
</feature>
<evidence type="ECO:0000256" key="4">
    <source>
        <dbReference type="ARBA" id="ARBA00022630"/>
    </source>
</evidence>
<evidence type="ECO:0000313" key="15">
    <source>
        <dbReference type="Proteomes" id="UP000738359"/>
    </source>
</evidence>
<keyword evidence="15" id="KW-1185">Reference proteome</keyword>
<dbReference type="GO" id="GO:0090524">
    <property type="term" value="F:cytochrome-b5 reductase activity, acting on NADH"/>
    <property type="evidence" value="ECO:0007669"/>
    <property type="project" value="UniProtKB-EC"/>
</dbReference>
<dbReference type="EC" id="1.6.2.2" evidence="12"/>
<dbReference type="InterPro" id="IPR017927">
    <property type="entry name" value="FAD-bd_FR_type"/>
</dbReference>
<dbReference type="FunFam" id="2.40.30.10:FF:000032">
    <property type="entry name" value="NADH-cytochrome b5 reductase"/>
    <property type="match status" value="1"/>
</dbReference>
<evidence type="ECO:0000256" key="7">
    <source>
        <dbReference type="ARBA" id="ARBA00023002"/>
    </source>
</evidence>
<dbReference type="OrthoDB" id="432685at2759"/>
<feature type="binding site" evidence="11">
    <location>
        <position position="140"/>
    </location>
    <ligand>
        <name>FAD</name>
        <dbReference type="ChEBI" id="CHEBI:57692"/>
    </ligand>
</feature>
<dbReference type="Pfam" id="PF00175">
    <property type="entry name" value="NAD_binding_1"/>
    <property type="match status" value="1"/>
</dbReference>
<keyword evidence="7 12" id="KW-0560">Oxidoreductase</keyword>
<feature type="binding site" evidence="11">
    <location>
        <position position="166"/>
    </location>
    <ligand>
        <name>FAD</name>
        <dbReference type="ChEBI" id="CHEBI:57692"/>
    </ligand>
</feature>
<evidence type="ECO:0000259" key="13">
    <source>
        <dbReference type="PROSITE" id="PS51384"/>
    </source>
</evidence>
<feature type="binding site" evidence="11">
    <location>
        <position position="141"/>
    </location>
    <ligand>
        <name>FAD</name>
        <dbReference type="ChEBI" id="CHEBI:57692"/>
    </ligand>
</feature>
<dbReference type="PROSITE" id="PS51384">
    <property type="entry name" value="FAD_FR"/>
    <property type="match status" value="1"/>
</dbReference>
<comment type="cofactor">
    <cofactor evidence="1 11 12">
        <name>FAD</name>
        <dbReference type="ChEBI" id="CHEBI:57692"/>
    </cofactor>
</comment>
<evidence type="ECO:0000256" key="6">
    <source>
        <dbReference type="ARBA" id="ARBA00022827"/>
    </source>
</evidence>
<evidence type="ECO:0000256" key="10">
    <source>
        <dbReference type="ARBA" id="ARBA00047682"/>
    </source>
</evidence>
<protein>
    <recommendedName>
        <fullName evidence="12">NADH-cytochrome b5 reductase</fullName>
        <ecNumber evidence="12">1.6.2.2</ecNumber>
    </recommendedName>
</protein>
<evidence type="ECO:0000256" key="12">
    <source>
        <dbReference type="RuleBase" id="RU361226"/>
    </source>
</evidence>
<dbReference type="PANTHER" id="PTHR19370">
    <property type="entry name" value="NADH-CYTOCHROME B5 REDUCTASE"/>
    <property type="match status" value="1"/>
</dbReference>
<dbReference type="CDD" id="cd06183">
    <property type="entry name" value="cyt_b5_reduct_like"/>
    <property type="match status" value="1"/>
</dbReference>
<evidence type="ECO:0000256" key="8">
    <source>
        <dbReference type="ARBA" id="ARBA00023027"/>
    </source>
</evidence>
<comment type="subcellular location">
    <subcellularLocation>
        <location evidence="2">Mitochondrion outer membrane</location>
        <topology evidence="2">Single-pass membrane protein</topology>
    </subcellularLocation>
</comment>
<feature type="binding site" evidence="11">
    <location>
        <position position="208"/>
    </location>
    <ligand>
        <name>FAD</name>
        <dbReference type="ChEBI" id="CHEBI:57692"/>
    </ligand>
</feature>
<dbReference type="Gene3D" id="2.40.30.10">
    <property type="entry name" value="Translation factors"/>
    <property type="match status" value="1"/>
</dbReference>
<proteinExistence type="inferred from homology"/>
<reference evidence="14" key="1">
    <citation type="journal article" date="2020" name="Fungal Divers.">
        <title>Resolving the Mortierellaceae phylogeny through synthesis of multi-gene phylogenetics and phylogenomics.</title>
        <authorList>
            <person name="Vandepol N."/>
            <person name="Liber J."/>
            <person name="Desiro A."/>
            <person name="Na H."/>
            <person name="Kennedy M."/>
            <person name="Barry K."/>
            <person name="Grigoriev I.V."/>
            <person name="Miller A.N."/>
            <person name="O'Donnell K."/>
            <person name="Stajich J.E."/>
            <person name="Bonito G."/>
        </authorList>
    </citation>
    <scope>NUCLEOTIDE SEQUENCE</scope>
    <source>
        <strain evidence="14">CK1249</strain>
    </source>
</reference>
<comment type="caution">
    <text evidence="14">The sequence shown here is derived from an EMBL/GenBank/DDBJ whole genome shotgun (WGS) entry which is preliminary data.</text>
</comment>
<feature type="binding site" evidence="11">
    <location>
        <position position="159"/>
    </location>
    <ligand>
        <name>FAD</name>
        <dbReference type="ChEBI" id="CHEBI:57692"/>
    </ligand>
</feature>
<comment type="catalytic activity">
    <reaction evidence="10 12">
        <text>2 Fe(III)-[cytochrome b5] + NADH = 2 Fe(II)-[cytochrome b5] + NAD(+) + H(+)</text>
        <dbReference type="Rhea" id="RHEA:46680"/>
        <dbReference type="Rhea" id="RHEA-COMP:10438"/>
        <dbReference type="Rhea" id="RHEA-COMP:10439"/>
        <dbReference type="ChEBI" id="CHEBI:15378"/>
        <dbReference type="ChEBI" id="CHEBI:29033"/>
        <dbReference type="ChEBI" id="CHEBI:29034"/>
        <dbReference type="ChEBI" id="CHEBI:57540"/>
        <dbReference type="ChEBI" id="CHEBI:57945"/>
        <dbReference type="EC" id="1.6.2.2"/>
    </reaction>
</comment>